<keyword evidence="2" id="KW-0106">Calcium</keyword>
<name>A0A1V8SM13_9PEZI</name>
<dbReference type="GO" id="GO:0005509">
    <property type="term" value="F:calcium ion binding"/>
    <property type="evidence" value="ECO:0007669"/>
    <property type="project" value="InterPro"/>
</dbReference>
<keyword evidence="1 3" id="KW-0732">Signal</keyword>
<proteinExistence type="predicted"/>
<evidence type="ECO:0000259" key="4">
    <source>
        <dbReference type="PROSITE" id="PS50222"/>
    </source>
</evidence>
<comment type="caution">
    <text evidence="5">The sequence shown here is derived from an EMBL/GenBank/DDBJ whole genome shotgun (WGS) entry which is preliminary data.</text>
</comment>
<evidence type="ECO:0000313" key="6">
    <source>
        <dbReference type="Proteomes" id="UP000192596"/>
    </source>
</evidence>
<dbReference type="Proteomes" id="UP000192596">
    <property type="component" value="Unassembled WGS sequence"/>
</dbReference>
<protein>
    <recommendedName>
        <fullName evidence="4">EF-hand domain-containing protein</fullName>
    </recommendedName>
</protein>
<feature type="chain" id="PRO_5012008909" description="EF-hand domain-containing protein" evidence="3">
    <location>
        <begin position="19"/>
        <end position="264"/>
    </location>
</feature>
<dbReference type="AlphaFoldDB" id="A0A1V8SM13"/>
<accession>A0A1V8SM13</accession>
<dbReference type="FunCoup" id="A0A1V8SM13">
    <property type="interactions" value="46"/>
</dbReference>
<dbReference type="Gene3D" id="1.10.238.10">
    <property type="entry name" value="EF-hand"/>
    <property type="match status" value="1"/>
</dbReference>
<dbReference type="EMBL" id="NAJO01000036">
    <property type="protein sequence ID" value="OQO00207.1"/>
    <property type="molecule type" value="Genomic_DNA"/>
</dbReference>
<dbReference type="InterPro" id="IPR018247">
    <property type="entry name" value="EF_Hand_1_Ca_BS"/>
</dbReference>
<dbReference type="PROSITE" id="PS00018">
    <property type="entry name" value="EF_HAND_1"/>
    <property type="match status" value="1"/>
</dbReference>
<dbReference type="OrthoDB" id="289247at2759"/>
<evidence type="ECO:0000256" key="2">
    <source>
        <dbReference type="ARBA" id="ARBA00022837"/>
    </source>
</evidence>
<keyword evidence="6" id="KW-1185">Reference proteome</keyword>
<dbReference type="InParanoid" id="A0A1V8SM13"/>
<dbReference type="InterPro" id="IPR011992">
    <property type="entry name" value="EF-hand-dom_pair"/>
</dbReference>
<organism evidence="5 6">
    <name type="scientific">Cryoendolithus antarcticus</name>
    <dbReference type="NCBI Taxonomy" id="1507870"/>
    <lineage>
        <taxon>Eukaryota</taxon>
        <taxon>Fungi</taxon>
        <taxon>Dikarya</taxon>
        <taxon>Ascomycota</taxon>
        <taxon>Pezizomycotina</taxon>
        <taxon>Dothideomycetes</taxon>
        <taxon>Dothideomycetidae</taxon>
        <taxon>Cladosporiales</taxon>
        <taxon>Cladosporiaceae</taxon>
        <taxon>Cryoendolithus</taxon>
    </lineage>
</organism>
<dbReference type="GO" id="GO:0005793">
    <property type="term" value="C:endoplasmic reticulum-Golgi intermediate compartment"/>
    <property type="evidence" value="ECO:0007669"/>
    <property type="project" value="TreeGrafter"/>
</dbReference>
<dbReference type="PROSITE" id="PS50222">
    <property type="entry name" value="EF_HAND_2"/>
    <property type="match status" value="1"/>
</dbReference>
<reference evidence="6" key="1">
    <citation type="submission" date="2017-03" db="EMBL/GenBank/DDBJ databases">
        <title>Genomes of endolithic fungi from Antarctica.</title>
        <authorList>
            <person name="Coleine C."/>
            <person name="Masonjones S."/>
            <person name="Stajich J.E."/>
        </authorList>
    </citation>
    <scope>NUCLEOTIDE SEQUENCE [LARGE SCALE GENOMIC DNA]</scope>
    <source>
        <strain evidence="6">CCFEE 5527</strain>
    </source>
</reference>
<dbReference type="SUPFAM" id="SSF47473">
    <property type="entry name" value="EF-hand"/>
    <property type="match status" value="1"/>
</dbReference>
<dbReference type="PANTHER" id="PTHR19237:SF20">
    <property type="entry name" value="NUCLEOBINDIN 1"/>
    <property type="match status" value="1"/>
</dbReference>
<evidence type="ECO:0000256" key="1">
    <source>
        <dbReference type="ARBA" id="ARBA00022729"/>
    </source>
</evidence>
<dbReference type="InterPro" id="IPR040250">
    <property type="entry name" value="Nucleobindin"/>
</dbReference>
<sequence>MLAQPILLLFALGAAVQAHSTHDQQPIDPNADWATTHMKSEHHIDSWDAGSFFNLHDYNSNNAWSRSDIAKTLGLLDASTSHLTPTAKDAAVTKVLELFDQDRSGTVSFAEFTIGSAKGIKIPDFGYGPGHHGDDEYEYEIHHFEKYHDENTQEEDLNHPEDIEHFRKHDMLEEQAERQEQMDKMSVVEANIPGSLAMDESYDFTLEERWYRRHWSWLVLAIISRVAFWGLADQHVGDVNTQVLCWIAIFAAVYVLQMMKKSVG</sequence>
<evidence type="ECO:0000313" key="5">
    <source>
        <dbReference type="EMBL" id="OQO00207.1"/>
    </source>
</evidence>
<feature type="signal peptide" evidence="3">
    <location>
        <begin position="1"/>
        <end position="18"/>
    </location>
</feature>
<gene>
    <name evidence="5" type="ORF">B0A48_13994</name>
</gene>
<feature type="domain" description="EF-hand" evidence="4">
    <location>
        <begin position="87"/>
        <end position="122"/>
    </location>
</feature>
<evidence type="ECO:0000256" key="3">
    <source>
        <dbReference type="SAM" id="SignalP"/>
    </source>
</evidence>
<dbReference type="PANTHER" id="PTHR19237">
    <property type="entry name" value="NUCLEOBINDIN"/>
    <property type="match status" value="1"/>
</dbReference>
<dbReference type="InterPro" id="IPR002048">
    <property type="entry name" value="EF_hand_dom"/>
</dbReference>